<organism evidence="5 6">
    <name type="scientific">Cryobacterium suzukii</name>
    <dbReference type="NCBI Taxonomy" id="1259198"/>
    <lineage>
        <taxon>Bacteria</taxon>
        <taxon>Bacillati</taxon>
        <taxon>Actinomycetota</taxon>
        <taxon>Actinomycetes</taxon>
        <taxon>Micrococcales</taxon>
        <taxon>Microbacteriaceae</taxon>
        <taxon>Cryobacterium</taxon>
    </lineage>
</organism>
<dbReference type="EMBL" id="SOHJ01000011">
    <property type="protein sequence ID" value="TFD58942.1"/>
    <property type="molecule type" value="Genomic_DNA"/>
</dbReference>
<dbReference type="GO" id="GO:0036297">
    <property type="term" value="P:interstrand cross-link repair"/>
    <property type="evidence" value="ECO:0007669"/>
    <property type="project" value="TreeGrafter"/>
</dbReference>
<dbReference type="InterPro" id="IPR018973">
    <property type="entry name" value="MZB"/>
</dbReference>
<dbReference type="OrthoDB" id="3197455at2"/>
<keyword evidence="2" id="KW-0067">ATP-binding</keyword>
<dbReference type="PROSITE" id="PS51194">
    <property type="entry name" value="HELICASE_CTER"/>
    <property type="match status" value="1"/>
</dbReference>
<evidence type="ECO:0000313" key="5">
    <source>
        <dbReference type="EMBL" id="TFD58942.1"/>
    </source>
</evidence>
<gene>
    <name evidence="5" type="ORF">E3T39_11300</name>
</gene>
<name>A0A4R9AEE2_9MICO</name>
<protein>
    <submittedName>
        <fullName evidence="5">DEAD/DEAH box helicase</fullName>
    </submittedName>
</protein>
<dbReference type="SUPFAM" id="SSF52540">
    <property type="entry name" value="P-loop containing nucleoside triphosphate hydrolases"/>
    <property type="match status" value="2"/>
</dbReference>
<evidence type="ECO:0000256" key="2">
    <source>
        <dbReference type="ARBA" id="ARBA00022840"/>
    </source>
</evidence>
<dbReference type="PANTHER" id="PTHR47957">
    <property type="entry name" value="ATP-DEPENDENT HELICASE HRQ1"/>
    <property type="match status" value="1"/>
</dbReference>
<feature type="domain" description="Helicase C-terminal" evidence="4">
    <location>
        <begin position="1004"/>
        <end position="1166"/>
    </location>
</feature>
<dbReference type="InterPro" id="IPR011545">
    <property type="entry name" value="DEAD/DEAH_box_helicase_dom"/>
</dbReference>
<reference evidence="5 6" key="1">
    <citation type="submission" date="2019-03" db="EMBL/GenBank/DDBJ databases">
        <title>Genomics of glacier-inhabiting Cryobacterium strains.</title>
        <authorList>
            <person name="Liu Q."/>
            <person name="Xin Y.-H."/>
        </authorList>
    </citation>
    <scope>NUCLEOTIDE SEQUENCE [LARGE SCALE GENOMIC DNA]</scope>
    <source>
        <strain evidence="5 6">Sr39</strain>
    </source>
</reference>
<feature type="domain" description="Helicase ATP-binding" evidence="3">
    <location>
        <begin position="95"/>
        <end position="314"/>
    </location>
</feature>
<dbReference type="Pfam" id="PF00270">
    <property type="entry name" value="DEAD"/>
    <property type="match status" value="1"/>
</dbReference>
<dbReference type="SMART" id="SM00487">
    <property type="entry name" value="DEXDc"/>
    <property type="match status" value="1"/>
</dbReference>
<dbReference type="Pfam" id="PF00271">
    <property type="entry name" value="Helicase_C"/>
    <property type="match status" value="1"/>
</dbReference>
<evidence type="ECO:0000259" key="4">
    <source>
        <dbReference type="PROSITE" id="PS51194"/>
    </source>
</evidence>
<dbReference type="GO" id="GO:0006289">
    <property type="term" value="P:nucleotide-excision repair"/>
    <property type="evidence" value="ECO:0007669"/>
    <property type="project" value="TreeGrafter"/>
</dbReference>
<sequence length="2131" mass="231146">MREILPSVEAEQVRESILDYLTTTFALADAEAESELTRFLGDPVDGIFRGPYVRVRLPFRPADDGWQASLEWRSGQTPYGHQAAAFQRLSSANLGPNKPRPLPTLVTTGTGSGKTEAFLYPILDHVLRAKREGQPGIKALILYPMNALANDQARRITELLTQNDELRGIRAALYTGQSGAERSSVTPDGLITSRHAIRSQAPDILLTNYKMLDQLLLRSEDQALWKQSAESLQYLVLDEFHTYDGAQGTDVSMLIRRLGLALRRYREADHGEHRAVVAGIERPLGNVTPVATSATLGDKGDPRAMIQFAHTVFGDDFDDDSVVTETRLSFDAWSAGVDIELSRLAAAPNSVSNALIATVNHQLQKLHTCAPEDIIRWVLGSLYRPLGGEQFDLQRSNDPSFDTTSLDADDLLALIQGHPLVRGISAHAVDAIRLDDLAEAVLPGGLVADETYEQRAEARRNFLAAVLAALSHVRMLAGRRALSIDLHLWVRSLTRLDRVAGPIAGFHWADDGAVQPDDATEVSGPTFPAIYCRHCGRSGWGIQLAPTGLALDHDGTDIRGNHLHGERGFRALMHAPKEARLADSTAVEGLHWFDIEQRAVLQTAPGTPDDATGLGSVVPVLMLFGPDAESDSRHDTCPSCGRTDGIRFIGSAVATMLSVAVTSLFGAKDVSAGEKKALVFTDSVQDAAHRAAFVQSRSHVFTMRNAIRHSVGDDATSLQDLVERLLQDAGDDQARRYSLLAPDIVEHEKFRDFWEADRARAVDPNVRERVRTRLLFDLSLEFGLQSKVGRTLELTGSLAAEVAAGAPSKLETIGRAVLAGYSQAERPGEDAPSELAAGAVIRWVRGVLERMRDRGAIDHEWLQKYVENDGKRWYVWGGRPKSVGMPAFPNGRDAPGFPRVGHAPAATGGQKSNLDPASSAQGWFAVWARDALGVTASVGAHLSRALFAELDREGVITSTAIGGGGAIAYKLSPSAIAVQPVDLVDLQNGLHLLVCDICQNPVPGTTTVIDQLADGPCMSARCPGALRRSASDDNYYRRLYNDGTMRRVVAREHTSLLDDAVRLEYENGFKSAGENPEAPNVLVATPTLEMGIDIGDLSTVMLAGLPRSVASYLQRVGRAGRLTGNALALAFVTGRGEQLPKLGEPLSVINGAVRPPATYLNAEEILQRQYFAYLVDRRAATLMDAPQQARDVLKTAEKGSYLGELIADAEAAHSELLGDFLDTFDGLSDWASEALRRFATPGTEEGSSPVAGAVRDAVSRWSKQVDLARIRKESVADSLDGLDKAAKHPTAGDEEQRELRSAKASYAMAAKQLAELRTEHWVAALERFGLLPNYSLLDDSVQLDVALSWIDPDTLEYRDRAISYERGAGIAISELAPGAVFYAQGIEITVDSIDLGSNGEAVRTWWFCPACGFGYEHGTVENPYESCPRCGSAGIADTAQQLRVVELEKVSAEVRRDESSISDRRDERQRERFAIQVAADIDPAGVTDAWYVEGESFGVTYMRDLTIRWLNLGKVAGFGESRVISGDEQQAPLFRVCAVCGKLDTESNANSRREHKPWCPVRDSKAENATTLALSRTLTTQGIVLRLPPAVTIGDSLAVPSLSAAILRGLREVIGGDPDHLRIVETVEPVLSDGSENVPALLIHDSVPGGTGYLAELADPKRMQELLTMAWAIVRDCPCKAEGRASCHRCLLPYAPGNAASHVARSSAERSLASILGFSEDAHTPWVITRDDPGVVVEESVIEQLFRQVFMERAKKLGAAVKEIPTDRGNKVQVSFSGNNRIWMLRPQVQLGPTMPDFVLEQLGGGADPIAIYTDGLAFHATVQHNRIKDDAKKRAAARELGYVVMAVVWGDLIRARDGEPEPAMPWFDVNKASAFAQQYDLPLASLAHVTANPITQLMAWMQNPDKAPAHWEAIADALPMLTRMPSSKLVDVGSAGVSRFGAETLLGTSEAGATPTSWQLRHGAAVLTSKHLGAGRTECSLILDDRDSTLQMPGFAEDWRFWLRLSNLLGTRLLADSAEIVALSQVPSADIGPVDLIMGAELVGEWVALHDIATEAERVFLRELAALEAMPVPEVGLETADGIPVPFAWKTVKVAAGDAFTDGDIRDLEGSGWIVVPLDTDQIASALTRR</sequence>
<keyword evidence="5" id="KW-0347">Helicase</keyword>
<dbReference type="Pfam" id="PF09369">
    <property type="entry name" value="MZB"/>
    <property type="match status" value="1"/>
</dbReference>
<dbReference type="InterPro" id="IPR027417">
    <property type="entry name" value="P-loop_NTPase"/>
</dbReference>
<evidence type="ECO:0000313" key="6">
    <source>
        <dbReference type="Proteomes" id="UP000298170"/>
    </source>
</evidence>
<dbReference type="GO" id="GO:0043138">
    <property type="term" value="F:3'-5' DNA helicase activity"/>
    <property type="evidence" value="ECO:0007669"/>
    <property type="project" value="TreeGrafter"/>
</dbReference>
<dbReference type="PROSITE" id="PS51192">
    <property type="entry name" value="HELICASE_ATP_BIND_1"/>
    <property type="match status" value="1"/>
</dbReference>
<dbReference type="GO" id="GO:0005524">
    <property type="term" value="F:ATP binding"/>
    <property type="evidence" value="ECO:0007669"/>
    <property type="project" value="UniProtKB-KW"/>
</dbReference>
<evidence type="ECO:0000259" key="3">
    <source>
        <dbReference type="PROSITE" id="PS51192"/>
    </source>
</evidence>
<dbReference type="Proteomes" id="UP000298170">
    <property type="component" value="Unassembled WGS sequence"/>
</dbReference>
<dbReference type="SMART" id="SM00490">
    <property type="entry name" value="HELICc"/>
    <property type="match status" value="1"/>
</dbReference>
<keyword evidence="6" id="KW-1185">Reference proteome</keyword>
<keyword evidence="5" id="KW-0378">Hydrolase</keyword>
<dbReference type="GO" id="GO:0003676">
    <property type="term" value="F:nucleic acid binding"/>
    <property type="evidence" value="ECO:0007669"/>
    <property type="project" value="InterPro"/>
</dbReference>
<proteinExistence type="predicted"/>
<comment type="caution">
    <text evidence="5">The sequence shown here is derived from an EMBL/GenBank/DDBJ whole genome shotgun (WGS) entry which is preliminary data.</text>
</comment>
<evidence type="ECO:0000256" key="1">
    <source>
        <dbReference type="ARBA" id="ARBA00022741"/>
    </source>
</evidence>
<keyword evidence="1" id="KW-0547">Nucleotide-binding</keyword>
<dbReference type="RefSeq" id="WP_134515324.1">
    <property type="nucleotide sequence ID" value="NZ_SOHJ01000011.1"/>
</dbReference>
<dbReference type="InterPro" id="IPR014001">
    <property type="entry name" value="Helicase_ATP-bd"/>
</dbReference>
<accession>A0A4R9AEE2</accession>
<dbReference type="Gene3D" id="3.40.50.300">
    <property type="entry name" value="P-loop containing nucleotide triphosphate hydrolases"/>
    <property type="match status" value="2"/>
</dbReference>
<dbReference type="InterPro" id="IPR001650">
    <property type="entry name" value="Helicase_C-like"/>
</dbReference>
<dbReference type="PANTHER" id="PTHR47957:SF3">
    <property type="entry name" value="ATP-DEPENDENT HELICASE HRQ1"/>
    <property type="match status" value="1"/>
</dbReference>